<proteinExistence type="predicted"/>
<sequence length="88" mass="10084">MPLVVVCSCESVSQWLLLLKRVKKGTRLIVAELGESCEPQTQTQTQTRPDQTQTQTRPRLRPRPRPEARPRPEPPERNNGERGLAKQE</sequence>
<feature type="compositionally biased region" description="Basic and acidic residues" evidence="1">
    <location>
        <begin position="64"/>
        <end position="88"/>
    </location>
</feature>
<dbReference type="Proteomes" id="UP001187315">
    <property type="component" value="Unassembled WGS sequence"/>
</dbReference>
<protein>
    <submittedName>
        <fullName evidence="2">Uncharacterized protein</fullName>
    </submittedName>
</protein>
<dbReference type="EMBL" id="JAVHJS010000007">
    <property type="protein sequence ID" value="KAK2852942.1"/>
    <property type="molecule type" value="Genomic_DNA"/>
</dbReference>
<organism evidence="2 3">
    <name type="scientific">Tachysurus vachellii</name>
    <name type="common">Darkbarbel catfish</name>
    <name type="synonym">Pelteobagrus vachellii</name>
    <dbReference type="NCBI Taxonomy" id="175792"/>
    <lineage>
        <taxon>Eukaryota</taxon>
        <taxon>Metazoa</taxon>
        <taxon>Chordata</taxon>
        <taxon>Craniata</taxon>
        <taxon>Vertebrata</taxon>
        <taxon>Euteleostomi</taxon>
        <taxon>Actinopterygii</taxon>
        <taxon>Neopterygii</taxon>
        <taxon>Teleostei</taxon>
        <taxon>Ostariophysi</taxon>
        <taxon>Siluriformes</taxon>
        <taxon>Bagridae</taxon>
        <taxon>Tachysurus</taxon>
    </lineage>
</organism>
<dbReference type="AlphaFoldDB" id="A0AA88N9M6"/>
<evidence type="ECO:0000256" key="1">
    <source>
        <dbReference type="SAM" id="MobiDB-lite"/>
    </source>
</evidence>
<comment type="caution">
    <text evidence="2">The sequence shown here is derived from an EMBL/GenBank/DDBJ whole genome shotgun (WGS) entry which is preliminary data.</text>
</comment>
<accession>A0AA88N9M6</accession>
<reference evidence="2" key="1">
    <citation type="submission" date="2023-08" db="EMBL/GenBank/DDBJ databases">
        <title>Pelteobagrus vachellii genome.</title>
        <authorList>
            <person name="Liu H."/>
        </authorList>
    </citation>
    <scope>NUCLEOTIDE SEQUENCE</scope>
    <source>
        <strain evidence="2">PRFRI_2022a</strain>
        <tissue evidence="2">Muscle</tissue>
    </source>
</reference>
<name>A0AA88N9M6_TACVA</name>
<feature type="region of interest" description="Disordered" evidence="1">
    <location>
        <begin position="35"/>
        <end position="88"/>
    </location>
</feature>
<evidence type="ECO:0000313" key="2">
    <source>
        <dbReference type="EMBL" id="KAK2852942.1"/>
    </source>
</evidence>
<feature type="compositionally biased region" description="Low complexity" evidence="1">
    <location>
        <begin position="38"/>
        <end position="57"/>
    </location>
</feature>
<gene>
    <name evidence="2" type="ORF">Q7C36_008143</name>
</gene>
<evidence type="ECO:0000313" key="3">
    <source>
        <dbReference type="Proteomes" id="UP001187315"/>
    </source>
</evidence>
<keyword evidence="3" id="KW-1185">Reference proteome</keyword>